<proteinExistence type="predicted"/>
<dbReference type="PANTHER" id="PTHR23099:SF0">
    <property type="entry name" value="GERM CELL NUCLEAR ACIDIC PROTEIN"/>
    <property type="match status" value="1"/>
</dbReference>
<evidence type="ECO:0000256" key="1">
    <source>
        <dbReference type="SAM" id="MobiDB-lite"/>
    </source>
</evidence>
<feature type="region of interest" description="Disordered" evidence="1">
    <location>
        <begin position="237"/>
        <end position="299"/>
    </location>
</feature>
<evidence type="ECO:0000313" key="3">
    <source>
        <dbReference type="EMBL" id="JAV69956.1"/>
    </source>
</evidence>
<feature type="compositionally biased region" description="Polar residues" evidence="1">
    <location>
        <begin position="272"/>
        <end position="287"/>
    </location>
</feature>
<dbReference type="Pfam" id="PF10263">
    <property type="entry name" value="SprT-like"/>
    <property type="match status" value="1"/>
</dbReference>
<dbReference type="SMART" id="SM00731">
    <property type="entry name" value="SprT"/>
    <property type="match status" value="1"/>
</dbReference>
<reference evidence="3" key="1">
    <citation type="journal article" date="2016" name="Sci. Rep.">
        <title>Molecular characterization of firefly nuptial gifts: a multi-omics approach sheds light on postcopulatory sexual selection.</title>
        <authorList>
            <person name="Al-Wathiqui N."/>
            <person name="Fallon T.R."/>
            <person name="South A."/>
            <person name="Weng J.K."/>
            <person name="Lewis S.M."/>
        </authorList>
    </citation>
    <scope>NUCLEOTIDE SEQUENCE</scope>
</reference>
<feature type="compositionally biased region" description="Basic and acidic residues" evidence="1">
    <location>
        <begin position="408"/>
        <end position="425"/>
    </location>
</feature>
<feature type="region of interest" description="Disordered" evidence="1">
    <location>
        <begin position="367"/>
        <end position="434"/>
    </location>
</feature>
<dbReference type="InterPro" id="IPR036910">
    <property type="entry name" value="HMG_box_dom_sf"/>
</dbReference>
<dbReference type="AlphaFoldDB" id="A0A1Y1LEH1"/>
<dbReference type="InterPro" id="IPR006640">
    <property type="entry name" value="SprT-like_domain"/>
</dbReference>
<dbReference type="GO" id="GO:0006974">
    <property type="term" value="P:DNA damage response"/>
    <property type="evidence" value="ECO:0007669"/>
    <property type="project" value="UniProtKB-ARBA"/>
</dbReference>
<feature type="compositionally biased region" description="Low complexity" evidence="1">
    <location>
        <begin position="250"/>
        <end position="264"/>
    </location>
</feature>
<accession>A0A1Y1LEH1</accession>
<evidence type="ECO:0000259" key="2">
    <source>
        <dbReference type="SMART" id="SM00731"/>
    </source>
</evidence>
<dbReference type="SUPFAM" id="SSF47095">
    <property type="entry name" value="HMG-box"/>
    <property type="match status" value="1"/>
</dbReference>
<feature type="domain" description="SprT-like" evidence="2">
    <location>
        <begin position="486"/>
        <end position="646"/>
    </location>
</feature>
<dbReference type="GO" id="GO:0005634">
    <property type="term" value="C:nucleus"/>
    <property type="evidence" value="ECO:0007669"/>
    <property type="project" value="TreeGrafter"/>
</dbReference>
<protein>
    <recommendedName>
        <fullName evidence="2">SprT-like domain-containing protein</fullName>
    </recommendedName>
</protein>
<feature type="compositionally biased region" description="Low complexity" evidence="1">
    <location>
        <begin position="371"/>
        <end position="387"/>
    </location>
</feature>
<dbReference type="EMBL" id="GEZM01062200">
    <property type="protein sequence ID" value="JAV69956.1"/>
    <property type="molecule type" value="Transcribed_RNA"/>
</dbReference>
<organism evidence="3">
    <name type="scientific">Photinus pyralis</name>
    <name type="common">Common eastern firefly</name>
    <name type="synonym">Lampyris pyralis</name>
    <dbReference type="NCBI Taxonomy" id="7054"/>
    <lineage>
        <taxon>Eukaryota</taxon>
        <taxon>Metazoa</taxon>
        <taxon>Ecdysozoa</taxon>
        <taxon>Arthropoda</taxon>
        <taxon>Hexapoda</taxon>
        <taxon>Insecta</taxon>
        <taxon>Pterygota</taxon>
        <taxon>Neoptera</taxon>
        <taxon>Endopterygota</taxon>
        <taxon>Coleoptera</taxon>
        <taxon>Polyphaga</taxon>
        <taxon>Elateriformia</taxon>
        <taxon>Elateroidea</taxon>
        <taxon>Lampyridae</taxon>
        <taxon>Lampyrinae</taxon>
        <taxon>Photinus</taxon>
    </lineage>
</organism>
<name>A0A1Y1LEH1_PHOPY</name>
<dbReference type="PANTHER" id="PTHR23099">
    <property type="entry name" value="TRANSCRIPTIONAL REGULATOR"/>
    <property type="match status" value="1"/>
</dbReference>
<feature type="region of interest" description="Disordered" evidence="1">
    <location>
        <begin position="196"/>
        <end position="218"/>
    </location>
</feature>
<sequence>MDSSFVLLSSMSPIINKTTRNVQVSTPRLLALRRNIRRSSHIDNLRKSLPFADTVISIESSTTETVSSGHSKPNFINSSPIVISDSEAEKDVIERKSNERVTFDKTKFLTISDWVRDVNSQNHITPNDAATTCGSFNFNNVLHNLPNPDSFKDRHNTKSDCLSISSRSQISDSSNEFQTKLLDELYSDTWRNLKSDVLPKSAPNSTKKSSTKTNLKVRDHNQVLISPWTKFVRDVYDSDSSEDKEETRRSGNSGSSKRSNISKGSNRRAEQSVGNNQTPNGFKTPRNTKPVCRSTSSQSHSSTEFYCGIIPKSLPNSRGVDLELRGKGKAGISPWTKIVQNLCDSDSSEENTNIGVSLKSWFDADNKNTHSRNSGQSSNSSATGSSKGSKRKFTKPSKENVGVTKPTSKADGKATKVRSNEKKEPLSSLDNNKLKQSVLKPIPVPANTYKTNSCQSFLASLSSTVKISQCDPSARLFRNNFKNFKNELLTRLFKLYNEKVFDNKIPEDTPLEWNDKMIRTAGFCYCRKITRRTGIIERKARIVLSTKVVDACNRLRDTLIHELCHAATWIINGVDNGHGEFWKAWATKAITVFPELPPIKRCHDYVINTKYTYQCIDCGYSIGRHTKSLDVERKCCGYCYGKFEVFLNKTNKEGETKSVRATPKKAPSGFALFVKDNYATYKTPQLNHGQVMKLLGQKFNEVKVSL</sequence>